<sequence>MLKEECTVSELSSSRQDNVLLNAQEALTVPQDQETEESVNEAPNPELNKALLGLHYSENTFDNDSNNDNNNNNNNNSDNSNGNDNDNMLSCILHCFQMCFCKRTIY</sequence>
<dbReference type="WBParaSite" id="SCUD_0000447201-mRNA-1">
    <property type="protein sequence ID" value="SCUD_0000447201-mRNA-1"/>
    <property type="gene ID" value="SCUD_0000447201"/>
</dbReference>
<dbReference type="AlphaFoldDB" id="A0A183JP36"/>
<accession>A0A183JP36</accession>
<dbReference type="EMBL" id="UZAK01005990">
    <property type="protein sequence ID" value="VDO89152.1"/>
    <property type="molecule type" value="Genomic_DNA"/>
</dbReference>
<protein>
    <submittedName>
        <fullName evidence="4">Myb domain-containing protein</fullName>
    </submittedName>
</protein>
<organism evidence="4">
    <name type="scientific">Schistosoma curassoni</name>
    <dbReference type="NCBI Taxonomy" id="6186"/>
    <lineage>
        <taxon>Eukaryota</taxon>
        <taxon>Metazoa</taxon>
        <taxon>Spiralia</taxon>
        <taxon>Lophotrochozoa</taxon>
        <taxon>Platyhelminthes</taxon>
        <taxon>Trematoda</taxon>
        <taxon>Digenea</taxon>
        <taxon>Strigeidida</taxon>
        <taxon>Schistosomatoidea</taxon>
        <taxon>Schistosomatidae</taxon>
        <taxon>Schistosoma</taxon>
    </lineage>
</organism>
<evidence type="ECO:0000256" key="1">
    <source>
        <dbReference type="SAM" id="MobiDB-lite"/>
    </source>
</evidence>
<evidence type="ECO:0000313" key="2">
    <source>
        <dbReference type="EMBL" id="VDO89152.1"/>
    </source>
</evidence>
<feature type="region of interest" description="Disordered" evidence="1">
    <location>
        <begin position="57"/>
        <end position="83"/>
    </location>
</feature>
<reference evidence="4" key="1">
    <citation type="submission" date="2016-06" db="UniProtKB">
        <authorList>
            <consortium name="WormBaseParasite"/>
        </authorList>
    </citation>
    <scope>IDENTIFICATION</scope>
</reference>
<keyword evidence="3" id="KW-1185">Reference proteome</keyword>
<dbReference type="Proteomes" id="UP000279833">
    <property type="component" value="Unassembled WGS sequence"/>
</dbReference>
<evidence type="ECO:0000313" key="4">
    <source>
        <dbReference type="WBParaSite" id="SCUD_0000447201-mRNA-1"/>
    </source>
</evidence>
<gene>
    <name evidence="2" type="ORF">SCUD_LOCUS4472</name>
</gene>
<reference evidence="2 3" key="2">
    <citation type="submission" date="2018-11" db="EMBL/GenBank/DDBJ databases">
        <authorList>
            <consortium name="Pathogen Informatics"/>
        </authorList>
    </citation>
    <scope>NUCLEOTIDE SEQUENCE [LARGE SCALE GENOMIC DNA]</scope>
    <source>
        <strain evidence="2">Dakar</strain>
        <strain evidence="3">Dakar, Senegal</strain>
    </source>
</reference>
<proteinExistence type="predicted"/>
<name>A0A183JP36_9TREM</name>
<evidence type="ECO:0000313" key="3">
    <source>
        <dbReference type="Proteomes" id="UP000279833"/>
    </source>
</evidence>
<feature type="compositionally biased region" description="Low complexity" evidence="1">
    <location>
        <begin position="62"/>
        <end position="83"/>
    </location>
</feature>